<keyword evidence="3" id="KW-1185">Reference proteome</keyword>
<dbReference type="WormBase" id="C06H5.12">
    <property type="protein sequence ID" value="CE47664"/>
    <property type="gene ID" value="WBGene00219445"/>
</dbReference>
<proteinExistence type="predicted"/>
<dbReference type="HOGENOM" id="CLU_2833503_0_0_1"/>
<dbReference type="RefSeq" id="NP_001263920.1">
    <property type="nucleotide sequence ID" value="NM_001276991.1"/>
</dbReference>
<dbReference type="STRING" id="6239.C06H5.12.1"/>
<feature type="chain" id="PRO_5003659942" evidence="1">
    <location>
        <begin position="27"/>
        <end position="66"/>
    </location>
</feature>
<dbReference type="EMBL" id="BX284605">
    <property type="protein sequence ID" value="CCH63936.1"/>
    <property type="molecule type" value="Genomic_DNA"/>
</dbReference>
<gene>
    <name evidence="2 4" type="ORF">C06H5.12</name>
    <name evidence="2" type="ORF">CELE_C06H5.12</name>
</gene>
<dbReference type="PaxDb" id="6239-C06H5.12"/>
<dbReference type="Bgee" id="WBGene00219445">
    <property type="expression patterns" value="Expressed in adult organism"/>
</dbReference>
<accession>I2HAK7</accession>
<protein>
    <submittedName>
        <fullName evidence="2">FIP (Fungus-Induced Protein) Related</fullName>
    </submittedName>
</protein>
<dbReference type="KEGG" id="cel:CELE_C06H5.12"/>
<evidence type="ECO:0000313" key="4">
    <source>
        <dbReference type="WormBase" id="C06H5.12"/>
    </source>
</evidence>
<evidence type="ECO:0000256" key="1">
    <source>
        <dbReference type="SAM" id="SignalP"/>
    </source>
</evidence>
<dbReference type="InParanoid" id="I2HAK7"/>
<evidence type="ECO:0000313" key="3">
    <source>
        <dbReference type="Proteomes" id="UP000001940"/>
    </source>
</evidence>
<name>I2HAK7_CAEEL</name>
<organism evidence="2 3">
    <name type="scientific">Caenorhabditis elegans</name>
    <dbReference type="NCBI Taxonomy" id="6239"/>
    <lineage>
        <taxon>Eukaryota</taxon>
        <taxon>Metazoa</taxon>
        <taxon>Ecdysozoa</taxon>
        <taxon>Nematoda</taxon>
        <taxon>Chromadorea</taxon>
        <taxon>Rhabditida</taxon>
        <taxon>Rhabditina</taxon>
        <taxon>Rhabditomorpha</taxon>
        <taxon>Rhabditoidea</taxon>
        <taxon>Rhabditidae</taxon>
        <taxon>Peloderinae</taxon>
        <taxon>Caenorhabditis</taxon>
    </lineage>
</organism>
<feature type="signal peptide" evidence="1">
    <location>
        <begin position="1"/>
        <end position="26"/>
    </location>
</feature>
<reference evidence="2 3" key="1">
    <citation type="journal article" date="1998" name="Science">
        <title>Genome sequence of the nematode C. elegans: a platform for investigating biology.</title>
        <authorList>
            <consortium name="The C. elegans sequencing consortium"/>
            <person name="Sulson J.E."/>
            <person name="Waterston R."/>
        </authorList>
    </citation>
    <scope>NUCLEOTIDE SEQUENCE [LARGE SCALE GENOMIC DNA]</scope>
    <source>
        <strain evidence="2 3">Bristol N2</strain>
    </source>
</reference>
<sequence length="66" mass="6788">MDTSFNTNFIFYLLVLIACAANFGFCQNIQGAASNIIGHAAGAHGGATGAARGAVKSVGNRWDPDD</sequence>
<dbReference type="GeneID" id="24104179"/>
<dbReference type="AlphaFoldDB" id="I2HAK7"/>
<dbReference type="AGR" id="WB:WBGene00219445"/>
<dbReference type="CTD" id="24104179"/>
<dbReference type="Proteomes" id="UP000001940">
    <property type="component" value="Chromosome V"/>
</dbReference>
<keyword evidence="1" id="KW-0732">Signal</keyword>
<evidence type="ECO:0000313" key="2">
    <source>
        <dbReference type="EMBL" id="CCH63936.1"/>
    </source>
</evidence>